<organism evidence="6 7">
    <name type="scientific">Ponticaulis profundi</name>
    <dbReference type="NCBI Taxonomy" id="2665222"/>
    <lineage>
        <taxon>Bacteria</taxon>
        <taxon>Pseudomonadati</taxon>
        <taxon>Pseudomonadota</taxon>
        <taxon>Alphaproteobacteria</taxon>
        <taxon>Hyphomonadales</taxon>
        <taxon>Hyphomonadaceae</taxon>
        <taxon>Ponticaulis</taxon>
    </lineage>
</organism>
<dbReference type="Proteomes" id="UP001596303">
    <property type="component" value="Unassembled WGS sequence"/>
</dbReference>
<dbReference type="SMART" id="SM00247">
    <property type="entry name" value="XTALbg"/>
    <property type="match status" value="3"/>
</dbReference>
<reference evidence="7" key="1">
    <citation type="journal article" date="2019" name="Int. J. Syst. Evol. Microbiol.">
        <title>The Global Catalogue of Microorganisms (GCM) 10K type strain sequencing project: providing services to taxonomists for standard genome sequencing and annotation.</title>
        <authorList>
            <consortium name="The Broad Institute Genomics Platform"/>
            <consortium name="The Broad Institute Genome Sequencing Center for Infectious Disease"/>
            <person name="Wu L."/>
            <person name="Ma J."/>
        </authorList>
    </citation>
    <scope>NUCLEOTIDE SEQUENCE [LARGE SCALE GENOMIC DNA]</scope>
    <source>
        <strain evidence="7">CGMCC-1.15741</strain>
    </source>
</reference>
<accession>A0ABW1S900</accession>
<dbReference type="PROSITE" id="PS50915">
    <property type="entry name" value="CRYSTALLIN_BETA_GAMMA"/>
    <property type="match status" value="2"/>
</dbReference>
<comment type="similarity">
    <text evidence="1">Belongs to the beta/gamma-crystallin family.</text>
</comment>
<keyword evidence="7" id="KW-1185">Reference proteome</keyword>
<evidence type="ECO:0000256" key="1">
    <source>
        <dbReference type="ARBA" id="ARBA00009646"/>
    </source>
</evidence>
<name>A0ABW1S900_9PROT</name>
<evidence type="ECO:0000256" key="3">
    <source>
        <dbReference type="SAM" id="MobiDB-lite"/>
    </source>
</evidence>
<feature type="domain" description="Beta/gamma crystallin 'Greek key'" evidence="5">
    <location>
        <begin position="367"/>
        <end position="407"/>
    </location>
</feature>
<feature type="region of interest" description="Disordered" evidence="3">
    <location>
        <begin position="286"/>
        <end position="323"/>
    </location>
</feature>
<comment type="caution">
    <text evidence="6">The sequence shown here is derived from an EMBL/GenBank/DDBJ whole genome shotgun (WGS) entry which is preliminary data.</text>
</comment>
<feature type="domain" description="Beta/gamma crystallin 'Greek key'" evidence="5">
    <location>
        <begin position="326"/>
        <end position="366"/>
    </location>
</feature>
<feature type="chain" id="PRO_5045574961" evidence="4">
    <location>
        <begin position="25"/>
        <end position="408"/>
    </location>
</feature>
<gene>
    <name evidence="6" type="ORF">ACFQDM_08700</name>
</gene>
<evidence type="ECO:0000313" key="6">
    <source>
        <dbReference type="EMBL" id="MFC6198155.1"/>
    </source>
</evidence>
<evidence type="ECO:0000313" key="7">
    <source>
        <dbReference type="Proteomes" id="UP001596303"/>
    </source>
</evidence>
<evidence type="ECO:0000256" key="4">
    <source>
        <dbReference type="SAM" id="SignalP"/>
    </source>
</evidence>
<dbReference type="EMBL" id="JBHSSW010000009">
    <property type="protein sequence ID" value="MFC6198155.1"/>
    <property type="molecule type" value="Genomic_DNA"/>
</dbReference>
<dbReference type="InterPro" id="IPR011024">
    <property type="entry name" value="G_crystallin-like"/>
</dbReference>
<evidence type="ECO:0000256" key="2">
    <source>
        <dbReference type="ARBA" id="ARBA00022737"/>
    </source>
</evidence>
<evidence type="ECO:0000259" key="5">
    <source>
        <dbReference type="PROSITE" id="PS50915"/>
    </source>
</evidence>
<dbReference type="Gene3D" id="2.60.20.10">
    <property type="entry name" value="Crystallins"/>
    <property type="match status" value="3"/>
</dbReference>
<protein>
    <submittedName>
        <fullName evidence="6">Beta/gamma crystallin-related protein</fullName>
    </submittedName>
</protein>
<keyword evidence="2" id="KW-0677">Repeat</keyword>
<dbReference type="Pfam" id="PF00030">
    <property type="entry name" value="Crystall"/>
    <property type="match status" value="2"/>
</dbReference>
<keyword evidence="4" id="KW-0732">Signal</keyword>
<dbReference type="SUPFAM" id="SSF49695">
    <property type="entry name" value="gamma-Crystallin-like"/>
    <property type="match status" value="2"/>
</dbReference>
<proteinExistence type="inferred from homology"/>
<dbReference type="RefSeq" id="WP_377378136.1">
    <property type="nucleotide sequence ID" value="NZ_JBHSSW010000009.1"/>
</dbReference>
<dbReference type="InterPro" id="IPR001064">
    <property type="entry name" value="Beta/gamma_crystallin"/>
</dbReference>
<sequence length="408" mass="45692">MNKIKFGLVASLCLMGAVTSAAQAQYGYGGRDEIILYNGANYSSTSKRIDGPIERLTYEAFNDKAGSVDIRGPNGWLLCKDSRFEGPCLVARQSIRDLDDFGMDDELSSVRPLSRNNPYPHGTIFGQDWSGDLVFYKPSGFGGLTEMTDEEAWGYEYGSNGYGYERDGYRSGQYGRYGYYDPYDTRDSGYDHDWSGYRGARNADIILYRDPFRRGSAFGANRDIFDFDDIQFNDEVSSIEVRRGRWEICTDAEFHGRCEVIDTTVDTLGPIQFNDNISSIRRVSNRGDWPVRDRPGNGRPGGWGDRDDHRDPPASPPPARPDYSRAEVVIYEHGNFEGKAAPVNGSVSNLKPLGMNDNISSIKVQRGRWEVCVDPEYRGRCVAVDGNMSSLSALRMNDNISSIRKLGD</sequence>
<feature type="signal peptide" evidence="4">
    <location>
        <begin position="1"/>
        <end position="24"/>
    </location>
</feature>